<dbReference type="GO" id="GO:0005829">
    <property type="term" value="C:cytosol"/>
    <property type="evidence" value="ECO:0007669"/>
    <property type="project" value="TreeGrafter"/>
</dbReference>
<comment type="similarity">
    <text evidence="3">Belongs to the HAD-like hydrolase superfamily. CbbY/CbbZ/Gph/YieH family.</text>
</comment>
<dbReference type="SFLD" id="SFLDG01129">
    <property type="entry name" value="C1.5:_HAD__Beta-PGM__Phosphata"/>
    <property type="match status" value="1"/>
</dbReference>
<dbReference type="Gene3D" id="1.10.150.240">
    <property type="entry name" value="Putative phosphatase, domain 2"/>
    <property type="match status" value="1"/>
</dbReference>
<dbReference type="InterPro" id="IPR050155">
    <property type="entry name" value="HAD-like_hydrolase_sf"/>
</dbReference>
<proteinExistence type="inferred from homology"/>
<comment type="pathway">
    <text evidence="2">Organic acid metabolism; glycolate biosynthesis; glycolate from 2-phosphoglycolate: step 1/1.</text>
</comment>
<name>A0A1H0J4X4_9BACT</name>
<dbReference type="Proteomes" id="UP000199073">
    <property type="component" value="Unassembled WGS sequence"/>
</dbReference>
<protein>
    <recommendedName>
        <fullName evidence="4">phosphoglycolate phosphatase</fullName>
        <ecNumber evidence="4">3.1.3.18</ecNumber>
    </recommendedName>
</protein>
<sequence length="217" mass="24537">MKNKRLEAIFFDFDGVIVDSTAIKTEAFRTLFGAYDNETVEKVLHHHRLHGGISRIDKIAYAHSEIIGKPLTRPEVDRWAADYSGLVVERVIATSLVAGVEQFFQKRPGHLKIFLVSGTPEQELKHIVDKRNLAGFFDQILGSPTKKPVHIRHLLQRYDLDCSRCVFVGDATTDYEASRETGLDFIGIQSDVDFPPGTVVLPDCSLLYDTIDSNYQW</sequence>
<keyword evidence="6" id="KW-1185">Reference proteome</keyword>
<gene>
    <name evidence="5" type="ORF">SAMN05660330_00149</name>
</gene>
<evidence type="ECO:0000256" key="4">
    <source>
        <dbReference type="ARBA" id="ARBA00013078"/>
    </source>
</evidence>
<dbReference type="InterPro" id="IPR023214">
    <property type="entry name" value="HAD_sf"/>
</dbReference>
<dbReference type="AlphaFoldDB" id="A0A1H0J4X4"/>
<dbReference type="EC" id="3.1.3.18" evidence="4"/>
<dbReference type="GO" id="GO:0006281">
    <property type="term" value="P:DNA repair"/>
    <property type="evidence" value="ECO:0007669"/>
    <property type="project" value="TreeGrafter"/>
</dbReference>
<dbReference type="RefSeq" id="WP_092218762.1">
    <property type="nucleotide sequence ID" value="NZ_FNJI01000001.1"/>
</dbReference>
<dbReference type="InterPro" id="IPR036412">
    <property type="entry name" value="HAD-like_sf"/>
</dbReference>
<evidence type="ECO:0000313" key="5">
    <source>
        <dbReference type="EMBL" id="SDO38756.1"/>
    </source>
</evidence>
<dbReference type="EMBL" id="FNJI01000001">
    <property type="protein sequence ID" value="SDO38756.1"/>
    <property type="molecule type" value="Genomic_DNA"/>
</dbReference>
<accession>A0A1H0J4X4</accession>
<comment type="catalytic activity">
    <reaction evidence="1">
        <text>2-phosphoglycolate + H2O = glycolate + phosphate</text>
        <dbReference type="Rhea" id="RHEA:14369"/>
        <dbReference type="ChEBI" id="CHEBI:15377"/>
        <dbReference type="ChEBI" id="CHEBI:29805"/>
        <dbReference type="ChEBI" id="CHEBI:43474"/>
        <dbReference type="ChEBI" id="CHEBI:58033"/>
        <dbReference type="EC" id="3.1.3.18"/>
    </reaction>
</comment>
<dbReference type="GO" id="GO:0008967">
    <property type="term" value="F:phosphoglycolate phosphatase activity"/>
    <property type="evidence" value="ECO:0007669"/>
    <property type="project" value="UniProtKB-EC"/>
</dbReference>
<dbReference type="SFLD" id="SFLDS00003">
    <property type="entry name" value="Haloacid_Dehalogenase"/>
    <property type="match status" value="1"/>
</dbReference>
<evidence type="ECO:0000256" key="3">
    <source>
        <dbReference type="ARBA" id="ARBA00006171"/>
    </source>
</evidence>
<evidence type="ECO:0000256" key="1">
    <source>
        <dbReference type="ARBA" id="ARBA00000830"/>
    </source>
</evidence>
<evidence type="ECO:0000256" key="2">
    <source>
        <dbReference type="ARBA" id="ARBA00004818"/>
    </source>
</evidence>
<dbReference type="InterPro" id="IPR023198">
    <property type="entry name" value="PGP-like_dom2"/>
</dbReference>
<dbReference type="Gene3D" id="3.40.50.1000">
    <property type="entry name" value="HAD superfamily/HAD-like"/>
    <property type="match status" value="1"/>
</dbReference>
<dbReference type="STRING" id="91360.SAMN05660330_00149"/>
<dbReference type="PANTHER" id="PTHR43434">
    <property type="entry name" value="PHOSPHOGLYCOLATE PHOSPHATASE"/>
    <property type="match status" value="1"/>
</dbReference>
<evidence type="ECO:0000313" key="6">
    <source>
        <dbReference type="Proteomes" id="UP000199073"/>
    </source>
</evidence>
<organism evidence="5 6">
    <name type="scientific">Desulforhopalus singaporensis</name>
    <dbReference type="NCBI Taxonomy" id="91360"/>
    <lineage>
        <taxon>Bacteria</taxon>
        <taxon>Pseudomonadati</taxon>
        <taxon>Thermodesulfobacteriota</taxon>
        <taxon>Desulfobulbia</taxon>
        <taxon>Desulfobulbales</taxon>
        <taxon>Desulfocapsaceae</taxon>
        <taxon>Desulforhopalus</taxon>
    </lineage>
</organism>
<dbReference type="OrthoDB" id="9807630at2"/>
<dbReference type="Pfam" id="PF00702">
    <property type="entry name" value="Hydrolase"/>
    <property type="match status" value="1"/>
</dbReference>
<dbReference type="SUPFAM" id="SSF56784">
    <property type="entry name" value="HAD-like"/>
    <property type="match status" value="1"/>
</dbReference>
<dbReference type="PANTHER" id="PTHR43434:SF1">
    <property type="entry name" value="PHOSPHOGLYCOLATE PHOSPHATASE"/>
    <property type="match status" value="1"/>
</dbReference>
<reference evidence="5 6" key="1">
    <citation type="submission" date="2016-10" db="EMBL/GenBank/DDBJ databases">
        <authorList>
            <person name="de Groot N.N."/>
        </authorList>
    </citation>
    <scope>NUCLEOTIDE SEQUENCE [LARGE SCALE GENOMIC DNA]</scope>
    <source>
        <strain evidence="5 6">DSM 12130</strain>
    </source>
</reference>